<name>A0ABY9IAX7_9ACTN</name>
<dbReference type="Proteomes" id="UP001229952">
    <property type="component" value="Chromosome"/>
</dbReference>
<proteinExistence type="predicted"/>
<keyword evidence="3" id="KW-1185">Reference proteome</keyword>
<sequence>MGSMISGAFISHAVDHIDGRVVRLPVPAGITASISMDRTAPTGRRPHQGPARPPPDHRTLVSPLPVLLSAPQ</sequence>
<evidence type="ECO:0000313" key="3">
    <source>
        <dbReference type="Proteomes" id="UP001229952"/>
    </source>
</evidence>
<dbReference type="EMBL" id="CP120992">
    <property type="protein sequence ID" value="WLQ42781.1"/>
    <property type="molecule type" value="Genomic_DNA"/>
</dbReference>
<gene>
    <name evidence="2" type="ORF">P8A22_24305</name>
</gene>
<evidence type="ECO:0000313" key="2">
    <source>
        <dbReference type="EMBL" id="WLQ42781.1"/>
    </source>
</evidence>
<feature type="compositionally biased region" description="Low complexity" evidence="1">
    <location>
        <begin position="60"/>
        <end position="72"/>
    </location>
</feature>
<organism evidence="2 3">
    <name type="scientific">Streptomyces laculatispora</name>
    <dbReference type="NCBI Taxonomy" id="887464"/>
    <lineage>
        <taxon>Bacteria</taxon>
        <taxon>Bacillati</taxon>
        <taxon>Actinomycetota</taxon>
        <taxon>Actinomycetes</taxon>
        <taxon>Kitasatosporales</taxon>
        <taxon>Streptomycetaceae</taxon>
        <taxon>Streptomyces</taxon>
    </lineage>
</organism>
<dbReference type="RefSeq" id="WP_148085590.1">
    <property type="nucleotide sequence ID" value="NZ_CP120992.1"/>
</dbReference>
<protein>
    <submittedName>
        <fullName evidence="2">Uncharacterized protein</fullName>
    </submittedName>
</protein>
<evidence type="ECO:0000256" key="1">
    <source>
        <dbReference type="SAM" id="MobiDB-lite"/>
    </source>
</evidence>
<accession>A0ABY9IAX7</accession>
<feature type="region of interest" description="Disordered" evidence="1">
    <location>
        <begin position="32"/>
        <end position="72"/>
    </location>
</feature>
<reference evidence="2 3" key="1">
    <citation type="submission" date="2023-03" db="EMBL/GenBank/DDBJ databases">
        <title>Isolation and description of six Streptomyces strains from soil environments, able to metabolize different microbial glucans.</title>
        <authorList>
            <person name="Widen T."/>
            <person name="Larsbrink J."/>
        </authorList>
    </citation>
    <scope>NUCLEOTIDE SEQUENCE [LARGE SCALE GENOMIC DNA]</scope>
    <source>
        <strain evidence="2 3">Mut2</strain>
    </source>
</reference>